<accession>A0A942UZV4</accession>
<name>A0A942UZV4_9FIRM</name>
<comment type="caution">
    <text evidence="2">The sequence shown here is derived from an EMBL/GenBank/DDBJ whole genome shotgun (WGS) entry which is preliminary data.</text>
</comment>
<proteinExistence type="predicted"/>
<gene>
    <name evidence="2" type="ORF">GOQ27_03430</name>
</gene>
<sequence length="129" mass="15240">MKKIRAICIVLMIFVVIIIIMYNEVMFQEENPLKLGFAIAKLNLTKEEIVKFDDYPVKRYVVKFNDDRSKYDVSNKSCDIFIEQKESQGWKFIELMGSGLMFERDGVKRTAGIRMVTRMYMVILDFTEE</sequence>
<organism evidence="2 3">
    <name type="scientific">Anaeromonas frigoriresistens</name>
    <dbReference type="NCBI Taxonomy" id="2683708"/>
    <lineage>
        <taxon>Bacteria</taxon>
        <taxon>Bacillati</taxon>
        <taxon>Bacillota</taxon>
        <taxon>Tissierellia</taxon>
        <taxon>Tissierellales</taxon>
        <taxon>Thermohalobacteraceae</taxon>
        <taxon>Anaeromonas</taxon>
    </lineage>
</organism>
<keyword evidence="1" id="KW-0812">Transmembrane</keyword>
<evidence type="ECO:0000256" key="1">
    <source>
        <dbReference type="SAM" id="Phobius"/>
    </source>
</evidence>
<dbReference type="Proteomes" id="UP000724672">
    <property type="component" value="Unassembled WGS sequence"/>
</dbReference>
<protein>
    <submittedName>
        <fullName evidence="2">Uncharacterized protein</fullName>
    </submittedName>
</protein>
<dbReference type="RefSeq" id="WP_203365421.1">
    <property type="nucleotide sequence ID" value="NZ_WSFT01000016.1"/>
</dbReference>
<keyword evidence="1" id="KW-1133">Transmembrane helix</keyword>
<reference evidence="2" key="1">
    <citation type="submission" date="2019-12" db="EMBL/GenBank/DDBJ databases">
        <title>Clostridiaceae gen. nov. sp. nov., isolated from sediment in Xinjiang, China.</title>
        <authorList>
            <person name="Zhang R."/>
        </authorList>
    </citation>
    <scope>NUCLEOTIDE SEQUENCE</scope>
    <source>
        <strain evidence="2">D2Q-11</strain>
    </source>
</reference>
<evidence type="ECO:0000313" key="2">
    <source>
        <dbReference type="EMBL" id="MBS4537497.1"/>
    </source>
</evidence>
<keyword evidence="1" id="KW-0472">Membrane</keyword>
<dbReference type="AlphaFoldDB" id="A0A942UZV4"/>
<dbReference type="EMBL" id="WSFT01000016">
    <property type="protein sequence ID" value="MBS4537497.1"/>
    <property type="molecule type" value="Genomic_DNA"/>
</dbReference>
<evidence type="ECO:0000313" key="3">
    <source>
        <dbReference type="Proteomes" id="UP000724672"/>
    </source>
</evidence>
<feature type="transmembrane region" description="Helical" evidence="1">
    <location>
        <begin position="7"/>
        <end position="25"/>
    </location>
</feature>
<keyword evidence="3" id="KW-1185">Reference proteome</keyword>